<dbReference type="Pfam" id="PF06984">
    <property type="entry name" value="MRP-L47"/>
    <property type="match status" value="1"/>
</dbReference>
<dbReference type="GO" id="GO:0032543">
    <property type="term" value="P:mitochondrial translation"/>
    <property type="evidence" value="ECO:0007669"/>
    <property type="project" value="TreeGrafter"/>
</dbReference>
<evidence type="ECO:0000256" key="6">
    <source>
        <dbReference type="ARBA" id="ARBA00035289"/>
    </source>
</evidence>
<evidence type="ECO:0000256" key="4">
    <source>
        <dbReference type="ARBA" id="ARBA00023128"/>
    </source>
</evidence>
<keyword evidence="5" id="KW-0687">Ribonucleoprotein</keyword>
<evidence type="ECO:0000256" key="5">
    <source>
        <dbReference type="ARBA" id="ARBA00023274"/>
    </source>
</evidence>
<proteinExistence type="inferred from homology"/>
<gene>
    <name evidence="7" type="ORF">NHX12_034064</name>
</gene>
<keyword evidence="3" id="KW-0689">Ribosomal protein</keyword>
<accession>A0A9Q0IIJ3</accession>
<dbReference type="EMBL" id="JANIIK010000048">
    <property type="protein sequence ID" value="KAJ3600114.1"/>
    <property type="molecule type" value="Genomic_DNA"/>
</dbReference>
<dbReference type="InterPro" id="IPR010729">
    <property type="entry name" value="Ribosomal_uL29_mit"/>
</dbReference>
<dbReference type="PANTHER" id="PTHR21183">
    <property type="entry name" value="RIBOSOMAL PROTEIN L47, MITOCHONDRIAL-RELATED"/>
    <property type="match status" value="1"/>
</dbReference>
<dbReference type="InterPro" id="IPR038340">
    <property type="entry name" value="MRP-L47_sf"/>
</dbReference>
<reference evidence="7" key="1">
    <citation type="submission" date="2022-07" db="EMBL/GenBank/DDBJ databases">
        <title>Chromosome-level genome of Muraenolepis orangiensis.</title>
        <authorList>
            <person name="Kim J."/>
        </authorList>
    </citation>
    <scope>NUCLEOTIDE SEQUENCE</scope>
    <source>
        <strain evidence="7">KU_S4_2022</strain>
        <tissue evidence="7">Muscle</tissue>
    </source>
</reference>
<protein>
    <recommendedName>
        <fullName evidence="6">Large ribosomal subunit protein uL29m</fullName>
    </recommendedName>
</protein>
<comment type="subcellular location">
    <subcellularLocation>
        <location evidence="1">Mitochondrion</location>
    </subcellularLocation>
</comment>
<comment type="caution">
    <text evidence="7">The sequence shown here is derived from an EMBL/GenBank/DDBJ whole genome shotgun (WGS) entry which is preliminary data.</text>
</comment>
<dbReference type="Proteomes" id="UP001148018">
    <property type="component" value="Unassembled WGS sequence"/>
</dbReference>
<dbReference type="GO" id="GO:0005762">
    <property type="term" value="C:mitochondrial large ribosomal subunit"/>
    <property type="evidence" value="ECO:0007669"/>
    <property type="project" value="TreeGrafter"/>
</dbReference>
<keyword evidence="4" id="KW-0496">Mitochondrion</keyword>
<organism evidence="7 8">
    <name type="scientific">Muraenolepis orangiensis</name>
    <name type="common">Patagonian moray cod</name>
    <dbReference type="NCBI Taxonomy" id="630683"/>
    <lineage>
        <taxon>Eukaryota</taxon>
        <taxon>Metazoa</taxon>
        <taxon>Chordata</taxon>
        <taxon>Craniata</taxon>
        <taxon>Vertebrata</taxon>
        <taxon>Euteleostomi</taxon>
        <taxon>Actinopterygii</taxon>
        <taxon>Neopterygii</taxon>
        <taxon>Teleostei</taxon>
        <taxon>Neoteleostei</taxon>
        <taxon>Acanthomorphata</taxon>
        <taxon>Zeiogadaria</taxon>
        <taxon>Gadariae</taxon>
        <taxon>Gadiformes</taxon>
        <taxon>Muraenolepidoidei</taxon>
        <taxon>Muraenolepididae</taxon>
        <taxon>Muraenolepis</taxon>
    </lineage>
</organism>
<sequence length="257" mass="30126">MAATSAGRVLMLCKQFNNVVRISSTKQSNNVARLSSTIPSLHTGVCLTKCQSSVSRQNTLLVQSRPLHTSVCRMGLDEFFDLPENWGETTVKSGAPWTTTLLRSKSNEELHKLWYLLLKEKNMLLTIEQEAKRQRVPMPSPERIKKIERSMQRMDKVVEERETALRLLQTGQKHARPADWRRNLFGKVVWHRFREYAIPWHLNSKYKRSKFYTPAFVEPHIRLRKEKELRAWSRKADLQKKQLVKLKERFPQMQAAS</sequence>
<dbReference type="OrthoDB" id="270763at2759"/>
<evidence type="ECO:0000256" key="1">
    <source>
        <dbReference type="ARBA" id="ARBA00004173"/>
    </source>
</evidence>
<evidence type="ECO:0000313" key="7">
    <source>
        <dbReference type="EMBL" id="KAJ3600114.1"/>
    </source>
</evidence>
<dbReference type="AlphaFoldDB" id="A0A9Q0IIJ3"/>
<evidence type="ECO:0000256" key="2">
    <source>
        <dbReference type="ARBA" id="ARBA00009254"/>
    </source>
</evidence>
<keyword evidence="8" id="KW-1185">Reference proteome</keyword>
<dbReference type="PANTHER" id="PTHR21183:SF18">
    <property type="entry name" value="LARGE RIBOSOMAL SUBUNIT PROTEIN UL29M"/>
    <property type="match status" value="1"/>
</dbReference>
<dbReference type="GO" id="GO:0003735">
    <property type="term" value="F:structural constituent of ribosome"/>
    <property type="evidence" value="ECO:0007669"/>
    <property type="project" value="InterPro"/>
</dbReference>
<dbReference type="Gene3D" id="6.10.330.20">
    <property type="match status" value="1"/>
</dbReference>
<comment type="similarity">
    <text evidence="2">Belongs to the universal ribosomal protein uL29 family.</text>
</comment>
<evidence type="ECO:0000256" key="3">
    <source>
        <dbReference type="ARBA" id="ARBA00022980"/>
    </source>
</evidence>
<name>A0A9Q0IIJ3_9TELE</name>
<evidence type="ECO:0000313" key="8">
    <source>
        <dbReference type="Proteomes" id="UP001148018"/>
    </source>
</evidence>